<keyword evidence="3" id="KW-1185">Reference proteome</keyword>
<reference evidence="2" key="1">
    <citation type="journal article" date="2014" name="Int. J. Syst. Evol. Microbiol.">
        <title>Complete genome sequence of Corynebacterium casei LMG S-19264T (=DSM 44701T), isolated from a smear-ripened cheese.</title>
        <authorList>
            <consortium name="US DOE Joint Genome Institute (JGI-PGF)"/>
            <person name="Walter F."/>
            <person name="Albersmeier A."/>
            <person name="Kalinowski J."/>
            <person name="Ruckert C."/>
        </authorList>
    </citation>
    <scope>NUCLEOTIDE SEQUENCE</scope>
    <source>
        <strain evidence="2">VKM Ac-2007</strain>
    </source>
</reference>
<gene>
    <name evidence="2" type="ORF">GCM10017600_55580</name>
</gene>
<reference evidence="2" key="2">
    <citation type="submission" date="2023-01" db="EMBL/GenBank/DDBJ databases">
        <authorList>
            <person name="Sun Q."/>
            <person name="Evtushenko L."/>
        </authorList>
    </citation>
    <scope>NUCLEOTIDE SEQUENCE</scope>
    <source>
        <strain evidence="2">VKM Ac-2007</strain>
    </source>
</reference>
<dbReference type="AlphaFoldDB" id="A0A9W6I4X1"/>
<dbReference type="Proteomes" id="UP001143474">
    <property type="component" value="Unassembled WGS sequence"/>
</dbReference>
<feature type="compositionally biased region" description="Polar residues" evidence="1">
    <location>
        <begin position="20"/>
        <end position="32"/>
    </location>
</feature>
<dbReference type="EMBL" id="BSEV01000014">
    <property type="protein sequence ID" value="GLK12150.1"/>
    <property type="molecule type" value="Genomic_DNA"/>
</dbReference>
<organism evidence="2 3">
    <name type="scientific">Streptosporangium carneum</name>
    <dbReference type="NCBI Taxonomy" id="47481"/>
    <lineage>
        <taxon>Bacteria</taxon>
        <taxon>Bacillati</taxon>
        <taxon>Actinomycetota</taxon>
        <taxon>Actinomycetes</taxon>
        <taxon>Streptosporangiales</taxon>
        <taxon>Streptosporangiaceae</taxon>
        <taxon>Streptosporangium</taxon>
    </lineage>
</organism>
<evidence type="ECO:0000256" key="1">
    <source>
        <dbReference type="SAM" id="MobiDB-lite"/>
    </source>
</evidence>
<evidence type="ECO:0000313" key="3">
    <source>
        <dbReference type="Proteomes" id="UP001143474"/>
    </source>
</evidence>
<name>A0A9W6I4X1_9ACTN</name>
<protein>
    <submittedName>
        <fullName evidence="2">Uncharacterized protein</fullName>
    </submittedName>
</protein>
<comment type="caution">
    <text evidence="2">The sequence shown here is derived from an EMBL/GenBank/DDBJ whole genome shotgun (WGS) entry which is preliminary data.</text>
</comment>
<evidence type="ECO:0000313" key="2">
    <source>
        <dbReference type="EMBL" id="GLK12150.1"/>
    </source>
</evidence>
<sequence>MLLAPAETAPVPAGSPLPQALSTSTPPTSTGRNLPDLRAWNTLELLSSPAYAPPPASVEQS</sequence>
<proteinExistence type="predicted"/>
<accession>A0A9W6I4X1</accession>
<feature type="region of interest" description="Disordered" evidence="1">
    <location>
        <begin position="1"/>
        <end position="36"/>
    </location>
</feature>